<organism evidence="5 6">
    <name type="scientific">Candidatus Photodesmus katoptron Akat1</name>
    <dbReference type="NCBI Taxonomy" id="1236703"/>
    <lineage>
        <taxon>Bacteria</taxon>
        <taxon>Pseudomonadati</taxon>
        <taxon>Pseudomonadota</taxon>
        <taxon>Gammaproteobacteria</taxon>
        <taxon>Vibrionales</taxon>
        <taxon>Vibrionaceae</taxon>
        <taxon>Candidatus Photodesmus</taxon>
    </lineage>
</organism>
<dbReference type="NCBIfam" id="TIGR03010">
    <property type="entry name" value="sulf_tusC_dsrF"/>
    <property type="match status" value="1"/>
</dbReference>
<dbReference type="Proteomes" id="UP000053688">
    <property type="component" value="Unassembled WGS sequence"/>
</dbReference>
<evidence type="ECO:0000256" key="1">
    <source>
        <dbReference type="ARBA" id="ARBA00002850"/>
    </source>
</evidence>
<name>S3E1D7_9GAMM</name>
<comment type="similarity">
    <text evidence="3">Belongs to the DsrF/TusC family.</text>
</comment>
<dbReference type="eggNOG" id="COG2923">
    <property type="taxonomic scope" value="Bacteria"/>
</dbReference>
<dbReference type="STRING" id="28176.CF66_1005"/>
<dbReference type="PANTHER" id="PTHR38780">
    <property type="entry name" value="PROTEIN TUSC"/>
    <property type="match status" value="1"/>
</dbReference>
<proteinExistence type="inferred from homology"/>
<dbReference type="Gene3D" id="3.40.1260.10">
    <property type="entry name" value="DsrEFH-like"/>
    <property type="match status" value="1"/>
</dbReference>
<sequence length="118" mass="13479">MKKIGLIFNSFPHSISSGREGLDFLFSVSAYCNSISVFFIGDAVSQLVSEQKPQKILSRDYISAFKIMELYEINNIYLCKKSLIKLGFQNSPLIIKTKKKTEHELAILMNYCDQLVVF</sequence>
<dbReference type="Pfam" id="PF02635">
    <property type="entry name" value="DsrE"/>
    <property type="match status" value="1"/>
</dbReference>
<dbReference type="InterPro" id="IPR003787">
    <property type="entry name" value="Sulphur_relay_DsrE/F-like"/>
</dbReference>
<gene>
    <name evidence="5" type="ORF">O1U_0459</name>
</gene>
<dbReference type="NCBIfam" id="NF001238">
    <property type="entry name" value="PRK00211.1"/>
    <property type="match status" value="1"/>
</dbReference>
<comment type="function">
    <text evidence="1">Could be part of a sulfur-relay system.</text>
</comment>
<dbReference type="EMBL" id="AMSD01000001">
    <property type="protein sequence ID" value="EPE37996.1"/>
    <property type="molecule type" value="Genomic_DNA"/>
</dbReference>
<dbReference type="SUPFAM" id="SSF75169">
    <property type="entry name" value="DsrEFH-like"/>
    <property type="match status" value="1"/>
</dbReference>
<dbReference type="AlphaFoldDB" id="S3E1D7"/>
<comment type="subcellular location">
    <subcellularLocation>
        <location evidence="2">Cytoplasm</location>
    </subcellularLocation>
</comment>
<evidence type="ECO:0000256" key="3">
    <source>
        <dbReference type="ARBA" id="ARBA00005996"/>
    </source>
</evidence>
<dbReference type="InterPro" id="IPR017462">
    <property type="entry name" value="Sulphur_relay_TusC/DsrF"/>
</dbReference>
<keyword evidence="6" id="KW-1185">Reference proteome</keyword>
<dbReference type="InterPro" id="IPR027396">
    <property type="entry name" value="DsrEFH-like"/>
</dbReference>
<dbReference type="PANTHER" id="PTHR38780:SF1">
    <property type="entry name" value="PROTEIN TUSC"/>
    <property type="match status" value="1"/>
</dbReference>
<dbReference type="GO" id="GO:0005737">
    <property type="term" value="C:cytoplasm"/>
    <property type="evidence" value="ECO:0007669"/>
    <property type="project" value="UniProtKB-SubCell"/>
</dbReference>
<protein>
    <recommendedName>
        <fullName evidence="4">Protein TusC homolog</fullName>
    </recommendedName>
</protein>
<evidence type="ECO:0000256" key="4">
    <source>
        <dbReference type="ARBA" id="ARBA00017149"/>
    </source>
</evidence>
<reference evidence="5 6" key="1">
    <citation type="journal article" date="2014" name="Environ. Microbiol.">
        <title>Genomic signatures of obligate host dependence in the luminous bacterial symbiont of a vertebrate.</title>
        <authorList>
            <person name="Hendry T.A."/>
            <person name="de Wet J.R."/>
            <person name="Dunlap P.V."/>
        </authorList>
    </citation>
    <scope>NUCLEOTIDE SEQUENCE [LARGE SCALE GENOMIC DNA]</scope>
    <source>
        <strain evidence="5 6">Akat1</strain>
    </source>
</reference>
<evidence type="ECO:0000313" key="6">
    <source>
        <dbReference type="Proteomes" id="UP000053688"/>
    </source>
</evidence>
<dbReference type="RefSeq" id="WP_016503794.1">
    <property type="nucleotide sequence ID" value="NZ_AMSD01000001.1"/>
</dbReference>
<accession>S3E1D7</accession>
<comment type="caution">
    <text evidence="5">The sequence shown here is derived from an EMBL/GenBank/DDBJ whole genome shotgun (WGS) entry which is preliminary data.</text>
</comment>
<evidence type="ECO:0000313" key="5">
    <source>
        <dbReference type="EMBL" id="EPE37996.1"/>
    </source>
</evidence>
<evidence type="ECO:0000256" key="2">
    <source>
        <dbReference type="ARBA" id="ARBA00004496"/>
    </source>
</evidence>